<evidence type="ECO:0000256" key="1">
    <source>
        <dbReference type="SAM" id="MobiDB-lite"/>
    </source>
</evidence>
<feature type="compositionally biased region" description="Polar residues" evidence="1">
    <location>
        <begin position="66"/>
        <end position="77"/>
    </location>
</feature>
<sequence>MLLKSAFCPAVTRIENARSDACVFRLQDNRLSPREKRLFLQQNAGPGWMNKIPTRDMTMPIMPPDGQQTDIASQSSGVDHRER</sequence>
<gene>
    <name evidence="2" type="ORF">TH30_21140</name>
</gene>
<feature type="region of interest" description="Disordered" evidence="1">
    <location>
        <begin position="45"/>
        <end position="83"/>
    </location>
</feature>
<dbReference type="Proteomes" id="UP000252255">
    <property type="component" value="Unassembled WGS sequence"/>
</dbReference>
<comment type="caution">
    <text evidence="2">The sequence shown here is derived from an EMBL/GenBank/DDBJ whole genome shotgun (WGS) entry which is preliminary data.</text>
</comment>
<protein>
    <submittedName>
        <fullName evidence="2">Uncharacterized protein</fullName>
    </submittedName>
</protein>
<proteinExistence type="predicted"/>
<organism evidence="2 3">
    <name type="scientific">Thalassospira profundimaris</name>
    <dbReference type="NCBI Taxonomy" id="502049"/>
    <lineage>
        <taxon>Bacteria</taxon>
        <taxon>Pseudomonadati</taxon>
        <taxon>Pseudomonadota</taxon>
        <taxon>Alphaproteobacteria</taxon>
        <taxon>Rhodospirillales</taxon>
        <taxon>Thalassospiraceae</taxon>
        <taxon>Thalassospira</taxon>
    </lineage>
</organism>
<accession>A0A367WKS6</accession>
<dbReference type="AlphaFoldDB" id="A0A367WKS6"/>
<name>A0A367WKS6_9PROT</name>
<dbReference type="EMBL" id="JPWI01000018">
    <property type="protein sequence ID" value="RCK42065.1"/>
    <property type="molecule type" value="Genomic_DNA"/>
</dbReference>
<reference evidence="2 3" key="1">
    <citation type="submission" date="2014-07" db="EMBL/GenBank/DDBJ databases">
        <title>Draft genome sequence of Thalassospira profundimaris PR54-5.</title>
        <authorList>
            <person name="Lai Q."/>
            <person name="Shao Z."/>
        </authorList>
    </citation>
    <scope>NUCLEOTIDE SEQUENCE [LARGE SCALE GENOMIC DNA]</scope>
    <source>
        <strain evidence="2 3">PR54-5</strain>
    </source>
</reference>
<evidence type="ECO:0000313" key="3">
    <source>
        <dbReference type="Proteomes" id="UP000252255"/>
    </source>
</evidence>
<evidence type="ECO:0000313" key="2">
    <source>
        <dbReference type="EMBL" id="RCK42065.1"/>
    </source>
</evidence>